<name>K0SLF4_THAOC</name>
<comment type="caution">
    <text evidence="1">The sequence shown here is derived from an EMBL/GenBank/DDBJ whole genome shotgun (WGS) entry which is preliminary data.</text>
</comment>
<gene>
    <name evidence="1" type="ORF">THAOC_13315</name>
</gene>
<organism evidence="1 2">
    <name type="scientific">Thalassiosira oceanica</name>
    <name type="common">Marine diatom</name>
    <dbReference type="NCBI Taxonomy" id="159749"/>
    <lineage>
        <taxon>Eukaryota</taxon>
        <taxon>Sar</taxon>
        <taxon>Stramenopiles</taxon>
        <taxon>Ochrophyta</taxon>
        <taxon>Bacillariophyta</taxon>
        <taxon>Coscinodiscophyceae</taxon>
        <taxon>Thalassiosirophycidae</taxon>
        <taxon>Thalassiosirales</taxon>
        <taxon>Thalassiosiraceae</taxon>
        <taxon>Thalassiosira</taxon>
    </lineage>
</organism>
<evidence type="ECO:0000313" key="1">
    <source>
        <dbReference type="EMBL" id="EJK65794.1"/>
    </source>
</evidence>
<reference evidence="1 2" key="1">
    <citation type="journal article" date="2012" name="Genome Biol.">
        <title>Genome and low-iron response of an oceanic diatom adapted to chronic iron limitation.</title>
        <authorList>
            <person name="Lommer M."/>
            <person name="Specht M."/>
            <person name="Roy A.S."/>
            <person name="Kraemer L."/>
            <person name="Andreson R."/>
            <person name="Gutowska M.A."/>
            <person name="Wolf J."/>
            <person name="Bergner S.V."/>
            <person name="Schilhabel M.B."/>
            <person name="Klostermeier U.C."/>
            <person name="Beiko R.G."/>
            <person name="Rosenstiel P."/>
            <person name="Hippler M."/>
            <person name="Laroche J."/>
        </authorList>
    </citation>
    <scope>NUCLEOTIDE SEQUENCE [LARGE SCALE GENOMIC DNA]</scope>
    <source>
        <strain evidence="1 2">CCMP1005</strain>
    </source>
</reference>
<proteinExistence type="predicted"/>
<accession>K0SLF4</accession>
<sequence>MRPGAITSWLASKRPRAANACPRTPATDAVTAEAVQLLVPTTTASGPAAAAVKAAAAELAAVALDMRRPSTYRAADTVQLLPPELPPLLMHQVPSRCRRCRAAAPHDKNRLLPPELPPPLGFKCPRDAEVVEPLPLLISSCRSRRTRDDSTVELLAPSWLLRRPSTYKAADTVQPLLPPELPPPLGFKCPRDAEVVEPLLLLISSCRSRASCCRIRDDSNVERCSEMAAVALDMKWPST</sequence>
<evidence type="ECO:0000313" key="2">
    <source>
        <dbReference type="Proteomes" id="UP000266841"/>
    </source>
</evidence>
<keyword evidence="2" id="KW-1185">Reference proteome</keyword>
<dbReference type="EMBL" id="AGNL01015467">
    <property type="protein sequence ID" value="EJK65794.1"/>
    <property type="molecule type" value="Genomic_DNA"/>
</dbReference>
<dbReference type="Proteomes" id="UP000266841">
    <property type="component" value="Unassembled WGS sequence"/>
</dbReference>
<dbReference type="AlphaFoldDB" id="K0SLF4"/>
<protein>
    <submittedName>
        <fullName evidence="1">Uncharacterized protein</fullName>
    </submittedName>
</protein>